<dbReference type="Pfam" id="PF00134">
    <property type="entry name" value="Cyclin_N"/>
    <property type="match status" value="1"/>
</dbReference>
<gene>
    <name evidence="5" type="ORF">HJG59_003101</name>
</gene>
<reference evidence="5 6" key="1">
    <citation type="journal article" date="2020" name="Nature">
        <title>Six reference-quality genomes reveal evolution of bat adaptations.</title>
        <authorList>
            <person name="Jebb D."/>
            <person name="Huang Z."/>
            <person name="Pippel M."/>
            <person name="Hughes G.M."/>
            <person name="Lavrichenko K."/>
            <person name="Devanna P."/>
            <person name="Winkler S."/>
            <person name="Jermiin L.S."/>
            <person name="Skirmuntt E.C."/>
            <person name="Katzourakis A."/>
            <person name="Burkitt-Gray L."/>
            <person name="Ray D.A."/>
            <person name="Sullivan K.A.M."/>
            <person name="Roscito J.G."/>
            <person name="Kirilenko B.M."/>
            <person name="Davalos L.M."/>
            <person name="Corthals A.P."/>
            <person name="Power M.L."/>
            <person name="Jones G."/>
            <person name="Ransome R.D."/>
            <person name="Dechmann D.K.N."/>
            <person name="Locatelli A.G."/>
            <person name="Puechmaille S.J."/>
            <person name="Fedrigo O."/>
            <person name="Jarvis E.D."/>
            <person name="Hiller M."/>
            <person name="Vernes S.C."/>
            <person name="Myers E.W."/>
            <person name="Teeling E.C."/>
        </authorList>
    </citation>
    <scope>NUCLEOTIDE SEQUENCE [LARGE SCALE GENOMIC DNA]</scope>
    <source>
        <strain evidence="5">MMolMol1</strain>
        <tissue evidence="5">Muscle</tissue>
    </source>
</reference>
<evidence type="ECO:0000256" key="1">
    <source>
        <dbReference type="ARBA" id="ARBA00023127"/>
    </source>
</evidence>
<dbReference type="InterPro" id="IPR004367">
    <property type="entry name" value="Cyclin_C-dom"/>
</dbReference>
<organism evidence="5 6">
    <name type="scientific">Molossus molossus</name>
    <name type="common">Pallas' mastiff bat</name>
    <name type="synonym">Vespertilio molossus</name>
    <dbReference type="NCBI Taxonomy" id="27622"/>
    <lineage>
        <taxon>Eukaryota</taxon>
        <taxon>Metazoa</taxon>
        <taxon>Chordata</taxon>
        <taxon>Craniata</taxon>
        <taxon>Vertebrata</taxon>
        <taxon>Euteleostomi</taxon>
        <taxon>Mammalia</taxon>
        <taxon>Eutheria</taxon>
        <taxon>Laurasiatheria</taxon>
        <taxon>Chiroptera</taxon>
        <taxon>Yangochiroptera</taxon>
        <taxon>Molossidae</taxon>
        <taxon>Molossus</taxon>
    </lineage>
</organism>
<comment type="caution">
    <text evidence="5">The sequence shown here is derived from an EMBL/GenBank/DDBJ whole genome shotgun (WGS) entry which is preliminary data.</text>
</comment>
<dbReference type="InterPro" id="IPR006671">
    <property type="entry name" value="Cyclin_N"/>
</dbReference>
<accession>A0A7J8C6P4</accession>
<dbReference type="SUPFAM" id="SSF47954">
    <property type="entry name" value="Cyclin-like"/>
    <property type="match status" value="2"/>
</dbReference>
<protein>
    <recommendedName>
        <fullName evidence="4">Cyclin-like domain-containing protein</fullName>
    </recommendedName>
</protein>
<keyword evidence="6" id="KW-1185">Reference proteome</keyword>
<evidence type="ECO:0000259" key="4">
    <source>
        <dbReference type="SMART" id="SM00385"/>
    </source>
</evidence>
<evidence type="ECO:0000313" key="5">
    <source>
        <dbReference type="EMBL" id="KAF6406500.1"/>
    </source>
</evidence>
<dbReference type="FunCoup" id="A0A7J8C6P4">
    <property type="interactions" value="14"/>
</dbReference>
<sequence>MLSPAAFHDPELASALVPDNVPAGTSASPGRPERPQGPRAPPGLEEALSALGLQGEREYAGDIFAEVMVCRALPQRALPRTVTPEMRALVVDWLVQVHEYLDLAGDTLYLAVHLLDSYLRSGRVRLHRLQLLGTACLFLACKMEECVLPESASLCFLGAGSFSQAELLRAERRILSRLDFRLHHPGPLLCLELLAALAGSNPQVMLLATYFLELSLLEAEAAGWEPCRCAAAALNLAHRVLDVAGSGVEPALYSPAELGPLEPCMARAVLLGPAPGRAAIFLKYARPQRQGTSLFAARLLRRPQPGPP</sequence>
<evidence type="ECO:0000256" key="3">
    <source>
        <dbReference type="SAM" id="MobiDB-lite"/>
    </source>
</evidence>
<proteinExistence type="inferred from homology"/>
<feature type="domain" description="Cyclin-like" evidence="4">
    <location>
        <begin position="189"/>
        <end position="267"/>
    </location>
</feature>
<dbReference type="CDD" id="cd20542">
    <property type="entry name" value="CYCLIN_CNTD2"/>
    <property type="match status" value="1"/>
</dbReference>
<dbReference type="FunFam" id="1.10.472.10:FF:000098">
    <property type="entry name" value="Cyclin N-terminal domain containing 2"/>
    <property type="match status" value="1"/>
</dbReference>
<feature type="region of interest" description="Disordered" evidence="3">
    <location>
        <begin position="1"/>
        <end position="42"/>
    </location>
</feature>
<dbReference type="InParanoid" id="A0A7J8C6P4"/>
<dbReference type="InterPro" id="IPR039361">
    <property type="entry name" value="Cyclin"/>
</dbReference>
<dbReference type="InterPro" id="IPR013763">
    <property type="entry name" value="Cyclin-like_dom"/>
</dbReference>
<comment type="similarity">
    <text evidence="2">Belongs to the cyclin family.</text>
</comment>
<name>A0A7J8C6P4_MOLMO</name>
<dbReference type="PANTHER" id="PTHR10177">
    <property type="entry name" value="CYCLINS"/>
    <property type="match status" value="1"/>
</dbReference>
<evidence type="ECO:0000313" key="6">
    <source>
        <dbReference type="Proteomes" id="UP000550707"/>
    </source>
</evidence>
<dbReference type="Gene3D" id="1.10.472.10">
    <property type="entry name" value="Cyclin-like"/>
    <property type="match status" value="2"/>
</dbReference>
<feature type="domain" description="Cyclin-like" evidence="4">
    <location>
        <begin position="92"/>
        <end position="176"/>
    </location>
</feature>
<evidence type="ECO:0000256" key="2">
    <source>
        <dbReference type="RuleBase" id="RU000383"/>
    </source>
</evidence>
<dbReference type="EMBL" id="JACASF010000021">
    <property type="protein sequence ID" value="KAF6406500.1"/>
    <property type="molecule type" value="Genomic_DNA"/>
</dbReference>
<dbReference type="Pfam" id="PF02984">
    <property type="entry name" value="Cyclin_C"/>
    <property type="match status" value="1"/>
</dbReference>
<keyword evidence="1 2" id="KW-0195">Cyclin</keyword>
<dbReference type="InterPro" id="IPR036915">
    <property type="entry name" value="Cyclin-like_sf"/>
</dbReference>
<dbReference type="Proteomes" id="UP000550707">
    <property type="component" value="Unassembled WGS sequence"/>
</dbReference>
<dbReference type="SMART" id="SM00385">
    <property type="entry name" value="CYCLIN"/>
    <property type="match status" value="2"/>
</dbReference>
<dbReference type="AlphaFoldDB" id="A0A7J8C6P4"/>
<dbReference type="FunFam" id="1.10.472.10:FF:000355">
    <property type="entry name" value="Cyclin protein 2"/>
    <property type="match status" value="1"/>
</dbReference>